<feature type="domain" description="Mur ligase N-terminal catalytic" evidence="15">
    <location>
        <begin position="45"/>
        <end position="143"/>
    </location>
</feature>
<feature type="domain" description="Mur ligase C-terminal" evidence="16">
    <location>
        <begin position="360"/>
        <end position="486"/>
    </location>
</feature>
<evidence type="ECO:0000256" key="5">
    <source>
        <dbReference type="ARBA" id="ARBA00022598"/>
    </source>
</evidence>
<dbReference type="HAMAP" id="MF_00046">
    <property type="entry name" value="MurC"/>
    <property type="match status" value="1"/>
</dbReference>
<dbReference type="InterPro" id="IPR050061">
    <property type="entry name" value="MurCDEF_pg_biosynth"/>
</dbReference>
<evidence type="ECO:0000256" key="8">
    <source>
        <dbReference type="ARBA" id="ARBA00022840"/>
    </source>
</evidence>
<evidence type="ECO:0000313" key="19">
    <source>
        <dbReference type="Proteomes" id="UP001432180"/>
    </source>
</evidence>
<evidence type="ECO:0000256" key="12">
    <source>
        <dbReference type="ARBA" id="ARBA00023316"/>
    </source>
</evidence>
<comment type="function">
    <text evidence="14">Cell wall formation.</text>
</comment>
<keyword evidence="11 14" id="KW-0131">Cell cycle</keyword>
<dbReference type="InterPro" id="IPR004101">
    <property type="entry name" value="Mur_ligase_C"/>
</dbReference>
<proteinExistence type="inferred from homology"/>
<evidence type="ECO:0000256" key="14">
    <source>
        <dbReference type="HAMAP-Rule" id="MF_00046"/>
    </source>
</evidence>
<keyword evidence="10 14" id="KW-0573">Peptidoglycan synthesis</keyword>
<evidence type="ECO:0000256" key="4">
    <source>
        <dbReference type="ARBA" id="ARBA00022490"/>
    </source>
</evidence>
<dbReference type="Pfam" id="PF02875">
    <property type="entry name" value="Mur_ligase_C"/>
    <property type="match status" value="1"/>
</dbReference>
<dbReference type="Gene3D" id="3.40.1190.10">
    <property type="entry name" value="Mur-like, catalytic domain"/>
    <property type="match status" value="1"/>
</dbReference>
<dbReference type="SUPFAM" id="SSF53623">
    <property type="entry name" value="MurD-like peptide ligases, catalytic domain"/>
    <property type="match status" value="1"/>
</dbReference>
<evidence type="ECO:0000259" key="17">
    <source>
        <dbReference type="Pfam" id="PF08245"/>
    </source>
</evidence>
<comment type="similarity">
    <text evidence="14">Belongs to the MurCDEF family.</text>
</comment>
<keyword evidence="6 14" id="KW-0132">Cell division</keyword>
<sequence length="509" mass="54585">MIWPNPITLEPAAGIKQGAIDPSPLDPSPIDQSHTAASMGRIRRLHFVGIGGAGMSGIAELMLTLGYQVQGSDRRRGAVTERLERLGAAVFVGHRAEQVRGVDAVVVSSAIDTENPELEAARAARVPIVRRAEMLAELMRFYYGVAVAGTHGKTTTTSLIASIFGEAGLDPTFVIGGLLNSAGSHARLGSSKFLIAEADESDASFLLLQPMMAVVTNIDADHMITYGNDFSRLRATFVEFLHHLPFYGLAVLCADDPQVAAVQSELARPVRTYGTGAGADLRALDIRPQQGARMDFRVQDRDSGLDLPVELNLPGQHNVLNALAAIAVALEHQVAPEAIQTALARFQGIGRRFVVSEVTTSDGHRITLVDDYGHHPRELAATLTAIRQGWPGRRLLLVFQPHRYSRTLEQFDDFVQVLSSVDVLVLCEVYPAGEQPLPGADGRGLSRSIRARGQVDPVFVPDLDEVPDVLAHLLEEGDMVLVSGAGDIGALAARLPRVLAGEPARGEGT</sequence>
<evidence type="ECO:0000256" key="2">
    <source>
        <dbReference type="ARBA" id="ARBA00004752"/>
    </source>
</evidence>
<feature type="binding site" evidence="14">
    <location>
        <begin position="149"/>
        <end position="155"/>
    </location>
    <ligand>
        <name>ATP</name>
        <dbReference type="ChEBI" id="CHEBI:30616"/>
    </ligand>
</feature>
<feature type="domain" description="Mur ligase central" evidence="17">
    <location>
        <begin position="147"/>
        <end position="329"/>
    </location>
</feature>
<dbReference type="InterPro" id="IPR000713">
    <property type="entry name" value="Mur_ligase_N"/>
</dbReference>
<evidence type="ECO:0000256" key="3">
    <source>
        <dbReference type="ARBA" id="ARBA00012211"/>
    </source>
</evidence>
<dbReference type="Pfam" id="PF08245">
    <property type="entry name" value="Mur_ligase_M"/>
    <property type="match status" value="1"/>
</dbReference>
<evidence type="ECO:0000256" key="1">
    <source>
        <dbReference type="ARBA" id="ARBA00004496"/>
    </source>
</evidence>
<dbReference type="EMBL" id="CP121472">
    <property type="protein sequence ID" value="WPL16055.1"/>
    <property type="molecule type" value="Genomic_DNA"/>
</dbReference>
<dbReference type="InterPro" id="IPR013221">
    <property type="entry name" value="Mur_ligase_cen"/>
</dbReference>
<evidence type="ECO:0000256" key="7">
    <source>
        <dbReference type="ARBA" id="ARBA00022741"/>
    </source>
</evidence>
<name>A0ABZ0S4S5_9GAMM</name>
<dbReference type="InterPro" id="IPR036615">
    <property type="entry name" value="Mur_ligase_C_dom_sf"/>
</dbReference>
<evidence type="ECO:0000259" key="15">
    <source>
        <dbReference type="Pfam" id="PF01225"/>
    </source>
</evidence>
<comment type="catalytic activity">
    <reaction evidence="13 14">
        <text>UDP-N-acetyl-alpha-D-muramate + L-alanine + ATP = UDP-N-acetyl-alpha-D-muramoyl-L-alanine + ADP + phosphate + H(+)</text>
        <dbReference type="Rhea" id="RHEA:23372"/>
        <dbReference type="ChEBI" id="CHEBI:15378"/>
        <dbReference type="ChEBI" id="CHEBI:30616"/>
        <dbReference type="ChEBI" id="CHEBI:43474"/>
        <dbReference type="ChEBI" id="CHEBI:57972"/>
        <dbReference type="ChEBI" id="CHEBI:70757"/>
        <dbReference type="ChEBI" id="CHEBI:83898"/>
        <dbReference type="ChEBI" id="CHEBI:456216"/>
        <dbReference type="EC" id="6.3.2.8"/>
    </reaction>
</comment>
<evidence type="ECO:0000259" key="16">
    <source>
        <dbReference type="Pfam" id="PF02875"/>
    </source>
</evidence>
<comment type="pathway">
    <text evidence="2 14">Cell wall biogenesis; peptidoglycan biosynthesis.</text>
</comment>
<dbReference type="PANTHER" id="PTHR43445:SF3">
    <property type="entry name" value="UDP-N-ACETYLMURAMATE--L-ALANINE LIGASE"/>
    <property type="match status" value="1"/>
</dbReference>
<gene>
    <name evidence="14 18" type="primary">murC</name>
    <name evidence="18" type="ORF">Thiowin_00988</name>
</gene>
<comment type="subcellular location">
    <subcellularLocation>
        <location evidence="1 14">Cytoplasm</location>
    </subcellularLocation>
</comment>
<evidence type="ECO:0000256" key="10">
    <source>
        <dbReference type="ARBA" id="ARBA00022984"/>
    </source>
</evidence>
<protein>
    <recommendedName>
        <fullName evidence="3 14">UDP-N-acetylmuramate--L-alanine ligase</fullName>
        <ecNumber evidence="3 14">6.3.2.8</ecNumber>
    </recommendedName>
    <alternativeName>
        <fullName evidence="14">UDP-N-acetylmuramoyl-L-alanine synthetase</fullName>
    </alternativeName>
</protein>
<organism evidence="18 19">
    <name type="scientific">Thiorhodovibrio winogradskyi</name>
    <dbReference type="NCBI Taxonomy" id="77007"/>
    <lineage>
        <taxon>Bacteria</taxon>
        <taxon>Pseudomonadati</taxon>
        <taxon>Pseudomonadota</taxon>
        <taxon>Gammaproteobacteria</taxon>
        <taxon>Chromatiales</taxon>
        <taxon>Chromatiaceae</taxon>
        <taxon>Thiorhodovibrio</taxon>
    </lineage>
</organism>
<keyword evidence="8 14" id="KW-0067">ATP-binding</keyword>
<dbReference type="GO" id="GO:0008763">
    <property type="term" value="F:UDP-N-acetylmuramate-L-alanine ligase activity"/>
    <property type="evidence" value="ECO:0007669"/>
    <property type="project" value="UniProtKB-EC"/>
</dbReference>
<keyword evidence="4 14" id="KW-0963">Cytoplasm</keyword>
<evidence type="ECO:0000256" key="13">
    <source>
        <dbReference type="ARBA" id="ARBA00047833"/>
    </source>
</evidence>
<evidence type="ECO:0000256" key="9">
    <source>
        <dbReference type="ARBA" id="ARBA00022960"/>
    </source>
</evidence>
<dbReference type="NCBIfam" id="TIGR01082">
    <property type="entry name" value="murC"/>
    <property type="match status" value="1"/>
</dbReference>
<dbReference type="InterPro" id="IPR036565">
    <property type="entry name" value="Mur-like_cat_sf"/>
</dbReference>
<keyword evidence="19" id="KW-1185">Reference proteome</keyword>
<dbReference type="EC" id="6.3.2.8" evidence="3 14"/>
<dbReference type="Gene3D" id="3.40.50.720">
    <property type="entry name" value="NAD(P)-binding Rossmann-like Domain"/>
    <property type="match status" value="1"/>
</dbReference>
<keyword evidence="7 14" id="KW-0547">Nucleotide-binding</keyword>
<keyword evidence="5 14" id="KW-0436">Ligase</keyword>
<accession>A0ABZ0S4S5</accession>
<dbReference type="Pfam" id="PF01225">
    <property type="entry name" value="Mur_ligase"/>
    <property type="match status" value="1"/>
</dbReference>
<dbReference type="Gene3D" id="3.90.190.20">
    <property type="entry name" value="Mur ligase, C-terminal domain"/>
    <property type="match status" value="1"/>
</dbReference>
<dbReference type="SUPFAM" id="SSF51984">
    <property type="entry name" value="MurCD N-terminal domain"/>
    <property type="match status" value="1"/>
</dbReference>
<reference evidence="18 19" key="1">
    <citation type="journal article" date="2023" name="Microorganisms">
        <title>Thiorhodovibrio frisius and Trv. litoralis spp. nov., Two Novel Members from a Clade of Fastidious Purple Sulfur Bacteria That Exhibit Unique Red-Shifted Light-Harvesting Capabilities.</title>
        <authorList>
            <person name="Methner A."/>
            <person name="Kuzyk S.B."/>
            <person name="Petersen J."/>
            <person name="Bauer S."/>
            <person name="Brinkmann H."/>
            <person name="Sichau K."/>
            <person name="Wanner G."/>
            <person name="Wolf J."/>
            <person name="Neumann-Schaal M."/>
            <person name="Henke P."/>
            <person name="Tank M."/>
            <person name="Sproer C."/>
            <person name="Bunk B."/>
            <person name="Overmann J."/>
        </authorList>
    </citation>
    <scope>NUCLEOTIDE SEQUENCE [LARGE SCALE GENOMIC DNA]</scope>
    <source>
        <strain evidence="18 19">DSM 6702</strain>
    </source>
</reference>
<keyword evidence="9 14" id="KW-0133">Cell shape</keyword>
<dbReference type="Proteomes" id="UP001432180">
    <property type="component" value="Chromosome"/>
</dbReference>
<evidence type="ECO:0000313" key="18">
    <source>
        <dbReference type="EMBL" id="WPL16055.1"/>
    </source>
</evidence>
<keyword evidence="12 14" id="KW-0961">Cell wall biogenesis/degradation</keyword>
<dbReference type="InterPro" id="IPR005758">
    <property type="entry name" value="UDP-N-AcMur_Ala_ligase_MurC"/>
</dbReference>
<dbReference type="PANTHER" id="PTHR43445">
    <property type="entry name" value="UDP-N-ACETYLMURAMATE--L-ALANINE LIGASE-RELATED"/>
    <property type="match status" value="1"/>
</dbReference>
<dbReference type="SUPFAM" id="SSF53244">
    <property type="entry name" value="MurD-like peptide ligases, peptide-binding domain"/>
    <property type="match status" value="1"/>
</dbReference>
<evidence type="ECO:0000256" key="11">
    <source>
        <dbReference type="ARBA" id="ARBA00023306"/>
    </source>
</evidence>
<evidence type="ECO:0000256" key="6">
    <source>
        <dbReference type="ARBA" id="ARBA00022618"/>
    </source>
</evidence>